<feature type="signal peptide" evidence="2">
    <location>
        <begin position="1"/>
        <end position="27"/>
    </location>
</feature>
<evidence type="ECO:0008006" key="5">
    <source>
        <dbReference type="Google" id="ProtNLM"/>
    </source>
</evidence>
<dbReference type="PANTHER" id="PTHR22835:SF659">
    <property type="entry name" value="GDSL LIPASE_ACYLHYDROLASE, PUTATIVE (AFU_ORTHOLOGUE AFUA_2G00510)-RELATED"/>
    <property type="match status" value="1"/>
</dbReference>
<accession>A0A0L0T8Y8</accession>
<comment type="similarity">
    <text evidence="1">Belongs to the 'GDSL' lipolytic enzyme family.</text>
</comment>
<dbReference type="GO" id="GO:0016788">
    <property type="term" value="F:hydrolase activity, acting on ester bonds"/>
    <property type="evidence" value="ECO:0007669"/>
    <property type="project" value="InterPro"/>
</dbReference>
<evidence type="ECO:0000313" key="3">
    <source>
        <dbReference type="EMBL" id="KNE71212.1"/>
    </source>
</evidence>
<dbReference type="OrthoDB" id="1600564at2759"/>
<dbReference type="SUPFAM" id="SSF52266">
    <property type="entry name" value="SGNH hydrolase"/>
    <property type="match status" value="1"/>
</dbReference>
<dbReference type="AlphaFoldDB" id="A0A0L0T8Y8"/>
<dbReference type="InterPro" id="IPR036514">
    <property type="entry name" value="SGNH_hydro_sf"/>
</dbReference>
<dbReference type="CDD" id="cd01846">
    <property type="entry name" value="fatty_acyltransferase_like"/>
    <property type="match status" value="1"/>
</dbReference>
<keyword evidence="4" id="KW-1185">Reference proteome</keyword>
<dbReference type="PANTHER" id="PTHR22835">
    <property type="entry name" value="ZINC FINGER FYVE DOMAIN CONTAINING PROTEIN"/>
    <property type="match status" value="1"/>
</dbReference>
<dbReference type="OMA" id="NSWFLGH"/>
<proteinExistence type="inferred from homology"/>
<name>A0A0L0T8Y8_ALLM3</name>
<sequence length="357" mass="38636">MFAQRSYSAALLIAALVALLAATTALAAPVVISDAVYEQITADETLVLKSTVDTLREPRRPRFDRVIAFGDSSTDSGNVFNLTKGAWPVPESYAQGRFSNGRTWVEYLARHVVSERAPVLRNFAFGGATTDSKMVQGYTGPNSDVAVPAVMDQLVLFAKDVKRNPHLLEGRNLYAIWAGGNDLFFSDAAISPDTLANNLIRAVEAIDDIHANVDHARTPHVLLMGMADFNYMPYFASLDDASRAKFIAASKAFNVALAKHVQAYRASMAAMRRRARLTFVPTAHIVPDILANPEGHGFPRGTVVNACLDANLAVCKDPDYHVYWDLFHFATQTHAVLGSAAANAAVGGRASVAVDQE</sequence>
<dbReference type="VEuPathDB" id="FungiDB:AMAG_15869"/>
<feature type="chain" id="PRO_5005548411" description="SGNH hydrolase-type esterase domain-containing protein" evidence="2">
    <location>
        <begin position="28"/>
        <end position="357"/>
    </location>
</feature>
<dbReference type="Gene3D" id="3.40.50.1110">
    <property type="entry name" value="SGNH hydrolase"/>
    <property type="match status" value="1"/>
</dbReference>
<gene>
    <name evidence="3" type="ORF">AMAG_15869</name>
</gene>
<organism evidence="3 4">
    <name type="scientific">Allomyces macrogynus (strain ATCC 38327)</name>
    <name type="common">Allomyces javanicus var. macrogynus</name>
    <dbReference type="NCBI Taxonomy" id="578462"/>
    <lineage>
        <taxon>Eukaryota</taxon>
        <taxon>Fungi</taxon>
        <taxon>Fungi incertae sedis</taxon>
        <taxon>Blastocladiomycota</taxon>
        <taxon>Blastocladiomycetes</taxon>
        <taxon>Blastocladiales</taxon>
        <taxon>Blastocladiaceae</taxon>
        <taxon>Allomyces</taxon>
    </lineage>
</organism>
<dbReference type="Pfam" id="PF00657">
    <property type="entry name" value="Lipase_GDSL"/>
    <property type="match status" value="1"/>
</dbReference>
<evidence type="ECO:0000256" key="2">
    <source>
        <dbReference type="SAM" id="SignalP"/>
    </source>
</evidence>
<dbReference type="EMBL" id="GG745370">
    <property type="protein sequence ID" value="KNE71212.1"/>
    <property type="molecule type" value="Genomic_DNA"/>
</dbReference>
<evidence type="ECO:0000313" key="4">
    <source>
        <dbReference type="Proteomes" id="UP000054350"/>
    </source>
</evidence>
<dbReference type="Proteomes" id="UP000054350">
    <property type="component" value="Unassembled WGS sequence"/>
</dbReference>
<keyword evidence="2" id="KW-0732">Signal</keyword>
<dbReference type="STRING" id="578462.A0A0L0T8Y8"/>
<evidence type="ECO:0000256" key="1">
    <source>
        <dbReference type="ARBA" id="ARBA00008668"/>
    </source>
</evidence>
<protein>
    <recommendedName>
        <fullName evidence="5">SGNH hydrolase-type esterase domain-containing protein</fullName>
    </recommendedName>
</protein>
<reference evidence="3 4" key="1">
    <citation type="submission" date="2009-11" db="EMBL/GenBank/DDBJ databases">
        <title>Annotation of Allomyces macrogynus ATCC 38327.</title>
        <authorList>
            <consortium name="The Broad Institute Genome Sequencing Platform"/>
            <person name="Russ C."/>
            <person name="Cuomo C."/>
            <person name="Burger G."/>
            <person name="Gray M.W."/>
            <person name="Holland P.W.H."/>
            <person name="King N."/>
            <person name="Lang F.B.F."/>
            <person name="Roger A.J."/>
            <person name="Ruiz-Trillo I."/>
            <person name="Young S.K."/>
            <person name="Zeng Q."/>
            <person name="Gargeya S."/>
            <person name="Fitzgerald M."/>
            <person name="Haas B."/>
            <person name="Abouelleil A."/>
            <person name="Alvarado L."/>
            <person name="Arachchi H.M."/>
            <person name="Berlin A."/>
            <person name="Chapman S.B."/>
            <person name="Gearin G."/>
            <person name="Goldberg J."/>
            <person name="Griggs A."/>
            <person name="Gujja S."/>
            <person name="Hansen M."/>
            <person name="Heiman D."/>
            <person name="Howarth C."/>
            <person name="Larimer J."/>
            <person name="Lui A."/>
            <person name="MacDonald P.J.P."/>
            <person name="McCowen C."/>
            <person name="Montmayeur A."/>
            <person name="Murphy C."/>
            <person name="Neiman D."/>
            <person name="Pearson M."/>
            <person name="Priest M."/>
            <person name="Roberts A."/>
            <person name="Saif S."/>
            <person name="Shea T."/>
            <person name="Sisk P."/>
            <person name="Stolte C."/>
            <person name="Sykes S."/>
            <person name="Wortman J."/>
            <person name="Nusbaum C."/>
            <person name="Birren B."/>
        </authorList>
    </citation>
    <scope>NUCLEOTIDE SEQUENCE [LARGE SCALE GENOMIC DNA]</scope>
    <source>
        <strain evidence="3 4">ATCC 38327</strain>
    </source>
</reference>
<reference evidence="4" key="2">
    <citation type="submission" date="2009-11" db="EMBL/GenBank/DDBJ databases">
        <title>The Genome Sequence of Allomyces macrogynus strain ATCC 38327.</title>
        <authorList>
            <consortium name="The Broad Institute Genome Sequencing Platform"/>
            <person name="Russ C."/>
            <person name="Cuomo C."/>
            <person name="Shea T."/>
            <person name="Young S.K."/>
            <person name="Zeng Q."/>
            <person name="Koehrsen M."/>
            <person name="Haas B."/>
            <person name="Borodovsky M."/>
            <person name="Guigo R."/>
            <person name="Alvarado L."/>
            <person name="Berlin A."/>
            <person name="Borenstein D."/>
            <person name="Chen Z."/>
            <person name="Engels R."/>
            <person name="Freedman E."/>
            <person name="Gellesch M."/>
            <person name="Goldberg J."/>
            <person name="Griggs A."/>
            <person name="Gujja S."/>
            <person name="Heiman D."/>
            <person name="Hepburn T."/>
            <person name="Howarth C."/>
            <person name="Jen D."/>
            <person name="Larson L."/>
            <person name="Lewis B."/>
            <person name="Mehta T."/>
            <person name="Park D."/>
            <person name="Pearson M."/>
            <person name="Roberts A."/>
            <person name="Saif S."/>
            <person name="Shenoy N."/>
            <person name="Sisk P."/>
            <person name="Stolte C."/>
            <person name="Sykes S."/>
            <person name="Walk T."/>
            <person name="White J."/>
            <person name="Yandava C."/>
            <person name="Burger G."/>
            <person name="Gray M.W."/>
            <person name="Holland P.W.H."/>
            <person name="King N."/>
            <person name="Lang F.B.F."/>
            <person name="Roger A.J."/>
            <person name="Ruiz-Trillo I."/>
            <person name="Lander E."/>
            <person name="Nusbaum C."/>
        </authorList>
    </citation>
    <scope>NUCLEOTIDE SEQUENCE [LARGE SCALE GENOMIC DNA]</scope>
    <source>
        <strain evidence="4">ATCC 38327</strain>
    </source>
</reference>
<dbReference type="eggNOG" id="ENOG502SKVX">
    <property type="taxonomic scope" value="Eukaryota"/>
</dbReference>
<dbReference type="InterPro" id="IPR001087">
    <property type="entry name" value="GDSL"/>
</dbReference>